<proteinExistence type="predicted"/>
<reference evidence="1" key="1">
    <citation type="journal article" date="2021" name="PeerJ">
        <title>Extensive microbial diversity within the chicken gut microbiome revealed by metagenomics and culture.</title>
        <authorList>
            <person name="Gilroy R."/>
            <person name="Ravi A."/>
            <person name="Getino M."/>
            <person name="Pursley I."/>
            <person name="Horton D.L."/>
            <person name="Alikhan N.F."/>
            <person name="Baker D."/>
            <person name="Gharbi K."/>
            <person name="Hall N."/>
            <person name="Watson M."/>
            <person name="Adriaenssens E.M."/>
            <person name="Foster-Nyarko E."/>
            <person name="Jarju S."/>
            <person name="Secka A."/>
            <person name="Antonio M."/>
            <person name="Oren A."/>
            <person name="Chaudhuri R.R."/>
            <person name="La Ragione R."/>
            <person name="Hildebrand F."/>
            <person name="Pallen M.J."/>
        </authorList>
    </citation>
    <scope>NUCLEOTIDE SEQUENCE</scope>
    <source>
        <strain evidence="1">4100</strain>
    </source>
</reference>
<dbReference type="AlphaFoldDB" id="A0A4Q0U9F6"/>
<sequence>MKKLLLNSTLIACAVGLPAAICAEVLDFSKIVHWTGEGDNEAALIVQFDEPDATDPGAVVWGYRWPSGETRTSDEMIRAIARESSDLLIFVQYTGGMGYTLDGIGYSPDVNAMLDGIWFDYESAFEDGNISFGYFSPNTGMGQTSAPGNEAIGLSYDAIAAAAETHVIEHPLNAHAYGYPAYDYDHWKLDKTRIADAFVADRSYWRSGWYWGYWSFWIGSRGDDMEDLSYSGMGMSSVQIYDGQISGWKYQPLGGKPIVPGEDPDGSTGASTRWSDIAYEHVFVASESQNLAQDTDSSTDNVDIYTLGGVKVGTVDATTDLRTLNVAPGFYIIRKGNESSKLLIK</sequence>
<dbReference type="Proteomes" id="UP000711407">
    <property type="component" value="Unassembled WGS sequence"/>
</dbReference>
<protein>
    <submittedName>
        <fullName evidence="1">T9SS type A sorting domain-containing protein</fullName>
    </submittedName>
</protein>
<comment type="caution">
    <text evidence="1">The sequence shown here is derived from an EMBL/GenBank/DDBJ whole genome shotgun (WGS) entry which is preliminary data.</text>
</comment>
<dbReference type="EMBL" id="DYXT01000019">
    <property type="protein sequence ID" value="HJE38743.1"/>
    <property type="molecule type" value="Genomic_DNA"/>
</dbReference>
<gene>
    <name evidence="1" type="ORF">K8V47_03135</name>
</gene>
<organism evidence="1 2">
    <name type="scientific">Candidatus Amulumruptor caecigallinarius</name>
    <dbReference type="NCBI Taxonomy" id="2109911"/>
    <lineage>
        <taxon>Bacteria</taxon>
        <taxon>Pseudomonadati</taxon>
        <taxon>Bacteroidota</taxon>
        <taxon>Bacteroidia</taxon>
        <taxon>Bacteroidales</taxon>
        <taxon>Muribaculaceae</taxon>
        <taxon>Candidatus Amulumruptor</taxon>
    </lineage>
</organism>
<reference evidence="1" key="2">
    <citation type="submission" date="2021-09" db="EMBL/GenBank/DDBJ databases">
        <authorList>
            <person name="Gilroy R."/>
        </authorList>
    </citation>
    <scope>NUCLEOTIDE SEQUENCE</scope>
    <source>
        <strain evidence="1">4100</strain>
    </source>
</reference>
<accession>A0A4Q0U9F6</accession>
<evidence type="ECO:0000313" key="2">
    <source>
        <dbReference type="Proteomes" id="UP000711407"/>
    </source>
</evidence>
<evidence type="ECO:0000313" key="1">
    <source>
        <dbReference type="EMBL" id="HJE38743.1"/>
    </source>
</evidence>
<name>A0A4Q0U9F6_9BACT</name>